<gene>
    <name evidence="2" type="ORF">AMECASPLE_033887</name>
</gene>
<evidence type="ECO:0000313" key="2">
    <source>
        <dbReference type="EMBL" id="MEQ2312700.1"/>
    </source>
</evidence>
<dbReference type="Proteomes" id="UP001469553">
    <property type="component" value="Unassembled WGS sequence"/>
</dbReference>
<organism evidence="2 3">
    <name type="scientific">Ameca splendens</name>
    <dbReference type="NCBI Taxonomy" id="208324"/>
    <lineage>
        <taxon>Eukaryota</taxon>
        <taxon>Metazoa</taxon>
        <taxon>Chordata</taxon>
        <taxon>Craniata</taxon>
        <taxon>Vertebrata</taxon>
        <taxon>Euteleostomi</taxon>
        <taxon>Actinopterygii</taxon>
        <taxon>Neopterygii</taxon>
        <taxon>Teleostei</taxon>
        <taxon>Neoteleostei</taxon>
        <taxon>Acanthomorphata</taxon>
        <taxon>Ovalentaria</taxon>
        <taxon>Atherinomorphae</taxon>
        <taxon>Cyprinodontiformes</taxon>
        <taxon>Goodeidae</taxon>
        <taxon>Ameca</taxon>
    </lineage>
</organism>
<evidence type="ECO:0000256" key="1">
    <source>
        <dbReference type="SAM" id="MobiDB-lite"/>
    </source>
</evidence>
<sequence>MFLDCGRKPEYPVRTHAERPPARSRTRIFLLQGKSATNCATVQPHLDRYKRIYRHTDSLFQKKTRAMENFPEIDDVSSCRQAGSWSVFYLREKPKLYMLCDDSKLNK</sequence>
<name>A0ABV1A2R6_9TELE</name>
<proteinExistence type="predicted"/>
<reference evidence="2 3" key="1">
    <citation type="submission" date="2021-06" db="EMBL/GenBank/DDBJ databases">
        <authorList>
            <person name="Palmer J.M."/>
        </authorList>
    </citation>
    <scope>NUCLEOTIDE SEQUENCE [LARGE SCALE GENOMIC DNA]</scope>
    <source>
        <strain evidence="2 3">AS_MEX2019</strain>
        <tissue evidence="2">Muscle</tissue>
    </source>
</reference>
<dbReference type="EMBL" id="JAHRIP010079925">
    <property type="protein sequence ID" value="MEQ2312700.1"/>
    <property type="molecule type" value="Genomic_DNA"/>
</dbReference>
<protein>
    <submittedName>
        <fullName evidence="2">Uncharacterized protein</fullName>
    </submittedName>
</protein>
<accession>A0ABV1A2R6</accession>
<keyword evidence="3" id="KW-1185">Reference proteome</keyword>
<evidence type="ECO:0000313" key="3">
    <source>
        <dbReference type="Proteomes" id="UP001469553"/>
    </source>
</evidence>
<feature type="region of interest" description="Disordered" evidence="1">
    <location>
        <begin position="1"/>
        <end position="21"/>
    </location>
</feature>
<comment type="caution">
    <text evidence="2">The sequence shown here is derived from an EMBL/GenBank/DDBJ whole genome shotgun (WGS) entry which is preliminary data.</text>
</comment>